<dbReference type="Pfam" id="PF11807">
    <property type="entry name" value="UstYa"/>
    <property type="match status" value="1"/>
</dbReference>
<name>A0A166CT50_9AGAM</name>
<protein>
    <recommendedName>
        <fullName evidence="6">Tat pathway signal sequence</fullName>
    </recommendedName>
</protein>
<dbReference type="GO" id="GO:0043386">
    <property type="term" value="P:mycotoxin biosynthetic process"/>
    <property type="evidence" value="ECO:0007669"/>
    <property type="project" value="InterPro"/>
</dbReference>
<keyword evidence="3" id="KW-1133">Transmembrane helix</keyword>
<dbReference type="Proteomes" id="UP000076798">
    <property type="component" value="Unassembled WGS sequence"/>
</dbReference>
<keyword evidence="3" id="KW-0812">Transmembrane</keyword>
<comment type="similarity">
    <text evidence="2">Belongs to the ustYa family.</text>
</comment>
<sequence>MATAYHRLLASDQSDQSNLSRDDLEKELDDIVEANSSPRPRFTLRRALELAILMASLMINVFLVMFIYSRPSTACQSRDMGSDPIWGVSGPLYSPAQSAIRYEKRVFDKVGIRGKYHNPPSDEKDALWESLYHMGVSWITKEEAARLPNWTEPLPSPGHQEKEHYIVNLDVFHQLHCLNFIRKALNPERYGPPGLGPPIWRDDPTPFDHTDHCVNIIRENIMCNVDITPNVWQWNPERNVIFPHFDTIRTCRSFDAVLDWARERQVQQMWNASLHLSLEHAHGL</sequence>
<dbReference type="EMBL" id="KV428076">
    <property type="protein sequence ID" value="KZT37788.1"/>
    <property type="molecule type" value="Genomic_DNA"/>
</dbReference>
<dbReference type="PANTHER" id="PTHR33365:SF4">
    <property type="entry name" value="CYCLOCHLOROTINE BIOSYNTHESIS PROTEIN O"/>
    <property type="match status" value="1"/>
</dbReference>
<dbReference type="AlphaFoldDB" id="A0A166CT50"/>
<feature type="transmembrane region" description="Helical" evidence="3">
    <location>
        <begin position="47"/>
        <end position="68"/>
    </location>
</feature>
<accession>A0A166CT50</accession>
<reference evidence="4 5" key="1">
    <citation type="journal article" date="2016" name="Mol. Biol. Evol.">
        <title>Comparative Genomics of Early-Diverging Mushroom-Forming Fungi Provides Insights into the Origins of Lignocellulose Decay Capabilities.</title>
        <authorList>
            <person name="Nagy L.G."/>
            <person name="Riley R."/>
            <person name="Tritt A."/>
            <person name="Adam C."/>
            <person name="Daum C."/>
            <person name="Floudas D."/>
            <person name="Sun H."/>
            <person name="Yadav J.S."/>
            <person name="Pangilinan J."/>
            <person name="Larsson K.H."/>
            <person name="Matsuura K."/>
            <person name="Barry K."/>
            <person name="Labutti K."/>
            <person name="Kuo R."/>
            <person name="Ohm R.A."/>
            <person name="Bhattacharya S.S."/>
            <person name="Shirouzu T."/>
            <person name="Yoshinaga Y."/>
            <person name="Martin F.M."/>
            <person name="Grigoriev I.V."/>
            <person name="Hibbett D.S."/>
        </authorList>
    </citation>
    <scope>NUCLEOTIDE SEQUENCE [LARGE SCALE GENOMIC DNA]</scope>
    <source>
        <strain evidence="4 5">HHB10207 ss-3</strain>
    </source>
</reference>
<proteinExistence type="inferred from homology"/>
<evidence type="ECO:0000313" key="4">
    <source>
        <dbReference type="EMBL" id="KZT37788.1"/>
    </source>
</evidence>
<dbReference type="InterPro" id="IPR021765">
    <property type="entry name" value="UstYa-like"/>
</dbReference>
<evidence type="ECO:0000313" key="5">
    <source>
        <dbReference type="Proteomes" id="UP000076798"/>
    </source>
</evidence>
<organism evidence="4 5">
    <name type="scientific">Sistotremastrum suecicum HHB10207 ss-3</name>
    <dbReference type="NCBI Taxonomy" id="1314776"/>
    <lineage>
        <taxon>Eukaryota</taxon>
        <taxon>Fungi</taxon>
        <taxon>Dikarya</taxon>
        <taxon>Basidiomycota</taxon>
        <taxon>Agaricomycotina</taxon>
        <taxon>Agaricomycetes</taxon>
        <taxon>Sistotremastrales</taxon>
        <taxon>Sistotremastraceae</taxon>
        <taxon>Sistotremastrum</taxon>
    </lineage>
</organism>
<evidence type="ECO:0000256" key="2">
    <source>
        <dbReference type="ARBA" id="ARBA00035112"/>
    </source>
</evidence>
<evidence type="ECO:0000256" key="3">
    <source>
        <dbReference type="SAM" id="Phobius"/>
    </source>
</evidence>
<keyword evidence="3" id="KW-0472">Membrane</keyword>
<keyword evidence="5" id="KW-1185">Reference proteome</keyword>
<evidence type="ECO:0008006" key="6">
    <source>
        <dbReference type="Google" id="ProtNLM"/>
    </source>
</evidence>
<gene>
    <name evidence="4" type="ORF">SISSUDRAFT_1033867</name>
</gene>
<comment type="pathway">
    <text evidence="1">Mycotoxin biosynthesis.</text>
</comment>
<dbReference type="OrthoDB" id="3687641at2759"/>
<evidence type="ECO:0000256" key="1">
    <source>
        <dbReference type="ARBA" id="ARBA00004685"/>
    </source>
</evidence>
<dbReference type="STRING" id="1314776.A0A166CT50"/>
<dbReference type="PANTHER" id="PTHR33365">
    <property type="entry name" value="YALI0B05434P"/>
    <property type="match status" value="1"/>
</dbReference>